<reference evidence="10 11" key="1">
    <citation type="submission" date="2018-07" db="EMBL/GenBank/DDBJ databases">
        <title>Genome sequence of Azospirillum sp. ATCC 49961.</title>
        <authorList>
            <person name="Sant'Anna F.H."/>
            <person name="Baldani J.I."/>
            <person name="Zilli J.E."/>
            <person name="Reis V.M."/>
            <person name="Hartmann A."/>
            <person name="Cruz L."/>
            <person name="de Souza E.M."/>
            <person name="de Oliveira Pedrosa F."/>
            <person name="Passaglia L.M.P."/>
        </authorList>
    </citation>
    <scope>NUCLEOTIDE SEQUENCE [LARGE SCALE GENOMIC DNA]</scope>
    <source>
        <strain evidence="10 11">ATCC 49961</strain>
    </source>
</reference>
<feature type="domain" description="MotA/TolQ/ExbB proton channel" evidence="9">
    <location>
        <begin position="92"/>
        <end position="187"/>
    </location>
</feature>
<dbReference type="EMBL" id="QOKW01000001">
    <property type="protein sequence ID" value="KAA0684059.1"/>
    <property type="molecule type" value="Genomic_DNA"/>
</dbReference>
<keyword evidence="6" id="KW-0653">Protein transport</keyword>
<protein>
    <recommendedName>
        <fullName evidence="9">MotA/TolQ/ExbB proton channel domain-containing protein</fullName>
    </recommendedName>
</protein>
<accession>A0A9W7U129</accession>
<organism evidence="10 11">
    <name type="scientific">Roseomonas genomospecies 6</name>
    <dbReference type="NCBI Taxonomy" id="214106"/>
    <lineage>
        <taxon>Bacteria</taxon>
        <taxon>Pseudomonadati</taxon>
        <taxon>Pseudomonadota</taxon>
        <taxon>Alphaproteobacteria</taxon>
        <taxon>Acetobacterales</taxon>
        <taxon>Roseomonadaceae</taxon>
        <taxon>Roseomonas</taxon>
    </lineage>
</organism>
<feature type="transmembrane region" description="Helical" evidence="8">
    <location>
        <begin position="111"/>
        <end position="131"/>
    </location>
</feature>
<dbReference type="Proteomes" id="UP000480854">
    <property type="component" value="Unassembled WGS sequence"/>
</dbReference>
<keyword evidence="2" id="KW-1003">Cell membrane</keyword>
<keyword evidence="6" id="KW-0813">Transport</keyword>
<gene>
    <name evidence="10" type="ORF">DS843_01060</name>
</gene>
<feature type="transmembrane region" description="Helical" evidence="8">
    <location>
        <begin position="151"/>
        <end position="173"/>
    </location>
</feature>
<dbReference type="GO" id="GO:0005886">
    <property type="term" value="C:plasma membrane"/>
    <property type="evidence" value="ECO:0007669"/>
    <property type="project" value="UniProtKB-SubCell"/>
</dbReference>
<evidence type="ECO:0000256" key="5">
    <source>
        <dbReference type="ARBA" id="ARBA00023136"/>
    </source>
</evidence>
<proteinExistence type="inferred from homology"/>
<dbReference type="OrthoDB" id="7307335at2"/>
<evidence type="ECO:0000256" key="6">
    <source>
        <dbReference type="RuleBase" id="RU004057"/>
    </source>
</evidence>
<dbReference type="RefSeq" id="WP_149467040.1">
    <property type="nucleotide sequence ID" value="NZ_QOKW01000001.1"/>
</dbReference>
<evidence type="ECO:0000256" key="2">
    <source>
        <dbReference type="ARBA" id="ARBA00022475"/>
    </source>
</evidence>
<evidence type="ECO:0000256" key="3">
    <source>
        <dbReference type="ARBA" id="ARBA00022692"/>
    </source>
</evidence>
<dbReference type="InterPro" id="IPR002898">
    <property type="entry name" value="MotA_ExbB_proton_chnl"/>
</dbReference>
<keyword evidence="3 8" id="KW-0812">Transmembrane</keyword>
<comment type="similarity">
    <text evidence="6">Belongs to the exbB/tolQ family.</text>
</comment>
<name>A0A9W7U129_9PROT</name>
<feature type="transmembrane region" description="Helical" evidence="8">
    <location>
        <begin position="7"/>
        <end position="26"/>
    </location>
</feature>
<evidence type="ECO:0000259" key="9">
    <source>
        <dbReference type="Pfam" id="PF01618"/>
    </source>
</evidence>
<dbReference type="Pfam" id="PF01618">
    <property type="entry name" value="MotA_ExbB"/>
    <property type="match status" value="1"/>
</dbReference>
<evidence type="ECO:0000313" key="10">
    <source>
        <dbReference type="EMBL" id="KAA0684059.1"/>
    </source>
</evidence>
<comment type="caution">
    <text evidence="10">The sequence shown here is derived from an EMBL/GenBank/DDBJ whole genome shotgun (WGS) entry which is preliminary data.</text>
</comment>
<evidence type="ECO:0000256" key="7">
    <source>
        <dbReference type="SAM" id="MobiDB-lite"/>
    </source>
</evidence>
<dbReference type="AlphaFoldDB" id="A0A9W7U129"/>
<evidence type="ECO:0000256" key="4">
    <source>
        <dbReference type="ARBA" id="ARBA00022989"/>
    </source>
</evidence>
<feature type="region of interest" description="Disordered" evidence="7">
    <location>
        <begin position="202"/>
        <end position="230"/>
    </location>
</feature>
<comment type="subcellular location">
    <subcellularLocation>
        <location evidence="1">Cell membrane</location>
        <topology evidence="1">Multi-pass membrane protein</topology>
    </subcellularLocation>
    <subcellularLocation>
        <location evidence="6">Membrane</location>
        <topology evidence="6">Multi-pass membrane protein</topology>
    </subcellularLocation>
</comment>
<sequence>MNQWLLWSRFAAINLFGAAGLALAWLNGWVDTIVQADSSRICILIFLLFLAGLAAVAWRIEKVTSELDHVERGQGGRLDAFRQAIVRSGSANATRALELRLFGRIIFIRQIGNALVMLGLIGTVVGFVEALKGVDPAQASDAGAIGGMVGGMIHGMGIALYTTLVGSVLSLWLTANYQLLATGTANLAAALIDAAHGVDPEGGTGAPNRSTLPMTGEAGLSRPAPGSAHV</sequence>
<keyword evidence="11" id="KW-1185">Reference proteome</keyword>
<dbReference type="GO" id="GO:0015031">
    <property type="term" value="P:protein transport"/>
    <property type="evidence" value="ECO:0007669"/>
    <property type="project" value="UniProtKB-KW"/>
</dbReference>
<evidence type="ECO:0000256" key="1">
    <source>
        <dbReference type="ARBA" id="ARBA00004651"/>
    </source>
</evidence>
<feature type="transmembrane region" description="Helical" evidence="8">
    <location>
        <begin position="38"/>
        <end position="58"/>
    </location>
</feature>
<keyword evidence="5 8" id="KW-0472">Membrane</keyword>
<evidence type="ECO:0000256" key="8">
    <source>
        <dbReference type="SAM" id="Phobius"/>
    </source>
</evidence>
<evidence type="ECO:0000313" key="11">
    <source>
        <dbReference type="Proteomes" id="UP000480854"/>
    </source>
</evidence>
<keyword evidence="4 8" id="KW-1133">Transmembrane helix</keyword>